<proteinExistence type="inferred from homology"/>
<evidence type="ECO:0000256" key="2">
    <source>
        <dbReference type="ARBA" id="ARBA00011738"/>
    </source>
</evidence>
<dbReference type="PANTHER" id="PTHR34273">
    <property type="entry name" value="METHYLTHIORIBOSE KINASE"/>
    <property type="match status" value="1"/>
</dbReference>
<evidence type="ECO:0000313" key="9">
    <source>
        <dbReference type="EMBL" id="BAN27112.1"/>
    </source>
</evidence>
<keyword evidence="5" id="KW-0547">Nucleotide-binding</keyword>
<comment type="subunit">
    <text evidence="2">Homodimer.</text>
</comment>
<reference evidence="9 10" key="1">
    <citation type="journal article" date="2013" name="Genome Announc.">
        <title>Complete Genome Sequence of Burkholderia sp. Strain RPE64, Bacterial Symbiont of the Bean Bug Riptortus pedestris.</title>
        <authorList>
            <person name="Shibata T.F."/>
            <person name="Maeda T."/>
            <person name="Nikoh N."/>
            <person name="Yamaguchi K."/>
            <person name="Oshima K."/>
            <person name="Hattori M."/>
            <person name="Nishiyama T."/>
            <person name="Hasebe M."/>
            <person name="Fukatsu T."/>
            <person name="Kikuchi Y."/>
            <person name="Shigenobu S."/>
        </authorList>
    </citation>
    <scope>NUCLEOTIDE SEQUENCE [LARGE SCALE GENOMIC DNA]</scope>
    <source>
        <plasmid evidence="9 10">p1</plasmid>
    </source>
</reference>
<dbReference type="KEGG" id="buo:BRPE64_DCDS01760"/>
<organism evidence="9 10">
    <name type="scientific">Caballeronia insecticola</name>
    <dbReference type="NCBI Taxonomy" id="758793"/>
    <lineage>
        <taxon>Bacteria</taxon>
        <taxon>Pseudomonadati</taxon>
        <taxon>Pseudomonadota</taxon>
        <taxon>Betaproteobacteria</taxon>
        <taxon>Burkholderiales</taxon>
        <taxon>Burkholderiaceae</taxon>
        <taxon>Caballeronia</taxon>
    </lineage>
</organism>
<evidence type="ECO:0000256" key="6">
    <source>
        <dbReference type="ARBA" id="ARBA00022777"/>
    </source>
</evidence>
<dbReference type="OrthoDB" id="9777791at2"/>
<geneLocation type="plasmid" evidence="9 10">
    <name>p1</name>
</geneLocation>
<dbReference type="NCBIfam" id="TIGR01767">
    <property type="entry name" value="MTRK"/>
    <property type="match status" value="1"/>
</dbReference>
<dbReference type="GO" id="GO:0005524">
    <property type="term" value="F:ATP binding"/>
    <property type="evidence" value="ECO:0007669"/>
    <property type="project" value="UniProtKB-KW"/>
</dbReference>
<sequence length="424" mass="47838">MEFEAFTAQELAAYLGGVPDVRALLGDPDDLEVAEVGDGNLNYVYFVTNAKTPERSVVVKQAPPFLRLVGKTWPLSCQRMEHEVAALRRFGALCPQHVPKVYHADSKRFLMVMQRLASHRILRQGLMDGATYPRLADHLSTYLAHTLFYGSDLFLAPDIKKQAASTAVNAELCKITEDLVFTFPFEDHPSNVYSPALPKTAIERLRTHEPLRIAAADMKWAFMNHAETLLHGDLHTGSIMVNEDETFVIDPEFAFYGPMGFDIGAVIANLLLAYFSRDWHGRIDGRDPAACQEYQEWLLEQMMRIWTGFSAQFLALWRDHESRSKRRFIGAQAETHAVAAFRAHFMRRLLADTLGFAGCKMIRRIVGMAKVAEITRITDAHTRARIEVRCLRCAEALLVQRATLGDIEQVAMLAREMARDPANS</sequence>
<dbReference type="Gene3D" id="3.90.1200.10">
    <property type="match status" value="1"/>
</dbReference>
<keyword evidence="10" id="KW-1185">Reference proteome</keyword>
<evidence type="ECO:0000313" key="10">
    <source>
        <dbReference type="Proteomes" id="UP000013966"/>
    </source>
</evidence>
<evidence type="ECO:0000256" key="3">
    <source>
        <dbReference type="ARBA" id="ARBA00012128"/>
    </source>
</evidence>
<dbReference type="PIRSF" id="PIRSF031134">
    <property type="entry name" value="MTRK"/>
    <property type="match status" value="1"/>
</dbReference>
<keyword evidence="9" id="KW-0614">Plasmid</keyword>
<protein>
    <recommendedName>
        <fullName evidence="3">S-methyl-5-thioribose kinase</fullName>
        <ecNumber evidence="3">2.7.1.100</ecNumber>
    </recommendedName>
</protein>
<dbReference type="GO" id="GO:0009086">
    <property type="term" value="P:methionine biosynthetic process"/>
    <property type="evidence" value="ECO:0007669"/>
    <property type="project" value="InterPro"/>
</dbReference>
<evidence type="ECO:0000259" key="8">
    <source>
        <dbReference type="Pfam" id="PF01636"/>
    </source>
</evidence>
<dbReference type="HOGENOM" id="CLU_033681_0_0_4"/>
<gene>
    <name evidence="9" type="ORF">BRPE64_DCDS01760</name>
</gene>
<dbReference type="EMBL" id="AP013061">
    <property type="protein sequence ID" value="BAN27112.1"/>
    <property type="molecule type" value="Genomic_DNA"/>
</dbReference>
<dbReference type="RefSeq" id="WP_016347821.1">
    <property type="nucleotide sequence ID" value="NC_021289.1"/>
</dbReference>
<keyword evidence="4" id="KW-0808">Transferase</keyword>
<dbReference type="GO" id="GO:0046522">
    <property type="term" value="F:S-methyl-5-thioribose kinase activity"/>
    <property type="evidence" value="ECO:0007669"/>
    <property type="project" value="UniProtKB-EC"/>
</dbReference>
<dbReference type="SUPFAM" id="SSF56112">
    <property type="entry name" value="Protein kinase-like (PK-like)"/>
    <property type="match status" value="1"/>
</dbReference>
<reference evidence="9 10" key="2">
    <citation type="journal article" date="2018" name="Int. J. Syst. Evol. Microbiol.">
        <title>Burkholderia insecticola sp. nov., a gut symbiotic bacterium of the bean bug Riptortus pedestris.</title>
        <authorList>
            <person name="Takeshita K."/>
            <person name="Tamaki H."/>
            <person name="Ohbayashi T."/>
            <person name="Meng X.-Y."/>
            <person name="Sone T."/>
            <person name="Mitani Y."/>
            <person name="Peeters C."/>
            <person name="Kikuchi Y."/>
            <person name="Vandamme P."/>
        </authorList>
    </citation>
    <scope>NUCLEOTIDE SEQUENCE [LARGE SCALE GENOMIC DNA]</scope>
    <source>
        <strain evidence="9">RPE64</strain>
        <plasmid evidence="9 10">p1</plasmid>
    </source>
</reference>
<feature type="domain" description="Aminoglycoside phosphotransferase" evidence="8">
    <location>
        <begin position="33"/>
        <end position="273"/>
    </location>
</feature>
<keyword evidence="6 9" id="KW-0418">Kinase</keyword>
<accession>R4X4A0</accession>
<evidence type="ECO:0000256" key="5">
    <source>
        <dbReference type="ARBA" id="ARBA00022741"/>
    </source>
</evidence>
<evidence type="ECO:0000256" key="4">
    <source>
        <dbReference type="ARBA" id="ARBA00022679"/>
    </source>
</evidence>
<dbReference type="Gene3D" id="3.30.200.20">
    <property type="entry name" value="Phosphorylase Kinase, domain 1"/>
    <property type="match status" value="1"/>
</dbReference>
<dbReference type="EC" id="2.7.1.100" evidence="3"/>
<keyword evidence="7" id="KW-0067">ATP-binding</keyword>
<comment type="similarity">
    <text evidence="1">Belongs to the methylthioribose kinase family.</text>
</comment>
<dbReference type="InterPro" id="IPR011009">
    <property type="entry name" value="Kinase-like_dom_sf"/>
</dbReference>
<dbReference type="AlphaFoldDB" id="R4X4A0"/>
<evidence type="ECO:0000256" key="7">
    <source>
        <dbReference type="ARBA" id="ARBA00022840"/>
    </source>
</evidence>
<dbReference type="InterPro" id="IPR002575">
    <property type="entry name" value="Aminoglycoside_PTrfase"/>
</dbReference>
<evidence type="ECO:0000256" key="1">
    <source>
        <dbReference type="ARBA" id="ARBA00010165"/>
    </source>
</evidence>
<dbReference type="Pfam" id="PF01636">
    <property type="entry name" value="APH"/>
    <property type="match status" value="1"/>
</dbReference>
<name>R4X4A0_9BURK</name>
<dbReference type="Proteomes" id="UP000013966">
    <property type="component" value="Plasmid p1"/>
</dbReference>
<dbReference type="InterPro" id="IPR009212">
    <property type="entry name" value="Methylthioribose_kinase"/>
</dbReference>
<dbReference type="PANTHER" id="PTHR34273:SF2">
    <property type="entry name" value="METHYLTHIORIBOSE KINASE"/>
    <property type="match status" value="1"/>
</dbReference>
<dbReference type="PATRIC" id="fig|758793.3.peg.5327"/>